<dbReference type="InterPro" id="IPR027417">
    <property type="entry name" value="P-loop_NTPase"/>
</dbReference>
<protein>
    <submittedName>
        <fullName evidence="11">ABC superfamily ATP binding cassette transporter, ABC protein</fullName>
    </submittedName>
</protein>
<dbReference type="GO" id="GO:0022857">
    <property type="term" value="F:transmembrane transporter activity"/>
    <property type="evidence" value="ECO:0007669"/>
    <property type="project" value="UniProtKB-ARBA"/>
</dbReference>
<organism evidence="11 12">
    <name type="scientific">Loigolactobacillus bifermentans DSM 20003</name>
    <dbReference type="NCBI Taxonomy" id="1423726"/>
    <lineage>
        <taxon>Bacteria</taxon>
        <taxon>Bacillati</taxon>
        <taxon>Bacillota</taxon>
        <taxon>Bacilli</taxon>
        <taxon>Lactobacillales</taxon>
        <taxon>Lactobacillaceae</taxon>
        <taxon>Loigolactobacillus</taxon>
    </lineage>
</organism>
<comment type="caution">
    <text evidence="11">The sequence shown here is derived from an EMBL/GenBank/DDBJ whole genome shotgun (WGS) entry which is preliminary data.</text>
</comment>
<keyword evidence="3" id="KW-1003">Cell membrane</keyword>
<accession>A0A0R1H7D0</accession>
<keyword evidence="8" id="KW-1278">Translocase</keyword>
<evidence type="ECO:0000313" key="12">
    <source>
        <dbReference type="Proteomes" id="UP000051461"/>
    </source>
</evidence>
<comment type="subcellular location">
    <subcellularLocation>
        <location evidence="1">Cell membrane</location>
        <topology evidence="1">Peripheral membrane protein</topology>
    </subcellularLocation>
</comment>
<dbReference type="PANTHER" id="PTHR43423">
    <property type="entry name" value="ABC TRANSPORTER I FAMILY MEMBER 17"/>
    <property type="match status" value="1"/>
</dbReference>
<dbReference type="InterPro" id="IPR015856">
    <property type="entry name" value="ABC_transpr_CbiO/EcfA_su"/>
</dbReference>
<gene>
    <name evidence="11" type="ORF">FC07_GL000285</name>
</gene>
<feature type="domain" description="ABC transporter" evidence="10">
    <location>
        <begin position="17"/>
        <end position="230"/>
    </location>
</feature>
<dbReference type="PATRIC" id="fig|1423726.3.peg.295"/>
<dbReference type="CDD" id="cd03225">
    <property type="entry name" value="ABC_cobalt_CbiO_domain1"/>
    <property type="match status" value="1"/>
</dbReference>
<keyword evidence="2" id="KW-0813">Transport</keyword>
<dbReference type="InterPro" id="IPR003593">
    <property type="entry name" value="AAA+_ATPase"/>
</dbReference>
<evidence type="ECO:0000256" key="6">
    <source>
        <dbReference type="ARBA" id="ARBA00022741"/>
    </source>
</evidence>
<dbReference type="Proteomes" id="UP000051461">
    <property type="component" value="Unassembled WGS sequence"/>
</dbReference>
<evidence type="ECO:0000256" key="1">
    <source>
        <dbReference type="ARBA" id="ARBA00004202"/>
    </source>
</evidence>
<dbReference type="InterPro" id="IPR017871">
    <property type="entry name" value="ABC_transporter-like_CS"/>
</dbReference>
<reference evidence="11 12" key="1">
    <citation type="journal article" date="2015" name="Genome Announc.">
        <title>Expanding the biotechnology potential of lactobacilli through comparative genomics of 213 strains and associated genera.</title>
        <authorList>
            <person name="Sun Z."/>
            <person name="Harris H.M."/>
            <person name="McCann A."/>
            <person name="Guo C."/>
            <person name="Argimon S."/>
            <person name="Zhang W."/>
            <person name="Yang X."/>
            <person name="Jeffery I.B."/>
            <person name="Cooney J.C."/>
            <person name="Kagawa T.F."/>
            <person name="Liu W."/>
            <person name="Song Y."/>
            <person name="Salvetti E."/>
            <person name="Wrobel A."/>
            <person name="Rasinkangas P."/>
            <person name="Parkhill J."/>
            <person name="Rea M.C."/>
            <person name="O'Sullivan O."/>
            <person name="Ritari J."/>
            <person name="Douillard F.P."/>
            <person name="Paul Ross R."/>
            <person name="Yang R."/>
            <person name="Briner A.E."/>
            <person name="Felis G.E."/>
            <person name="de Vos W.M."/>
            <person name="Barrangou R."/>
            <person name="Klaenhammer T.R."/>
            <person name="Caufield P.W."/>
            <person name="Cui Y."/>
            <person name="Zhang H."/>
            <person name="O'Toole P.W."/>
        </authorList>
    </citation>
    <scope>NUCLEOTIDE SEQUENCE [LARGE SCALE GENOMIC DNA]</scope>
    <source>
        <strain evidence="11 12">DSM 20003</strain>
    </source>
</reference>
<evidence type="ECO:0000256" key="8">
    <source>
        <dbReference type="ARBA" id="ARBA00022967"/>
    </source>
</evidence>
<dbReference type="SUPFAM" id="SSF52540">
    <property type="entry name" value="P-loop containing nucleoside triphosphate hydrolases"/>
    <property type="match status" value="1"/>
</dbReference>
<dbReference type="Pfam" id="PF00005">
    <property type="entry name" value="ABC_tran"/>
    <property type="match status" value="1"/>
</dbReference>
<dbReference type="STRING" id="1423726.FC07_GL000285"/>
<dbReference type="EMBL" id="AZDA01000011">
    <property type="protein sequence ID" value="KRK40515.1"/>
    <property type="molecule type" value="Genomic_DNA"/>
</dbReference>
<proteinExistence type="predicted"/>
<evidence type="ECO:0000313" key="11">
    <source>
        <dbReference type="EMBL" id="KRK40515.1"/>
    </source>
</evidence>
<evidence type="ECO:0000256" key="3">
    <source>
        <dbReference type="ARBA" id="ARBA00022475"/>
    </source>
</evidence>
<keyword evidence="9" id="KW-0472">Membrane</keyword>
<dbReference type="SMART" id="SM00382">
    <property type="entry name" value="AAA"/>
    <property type="match status" value="1"/>
</dbReference>
<keyword evidence="6" id="KW-0547">Nucleotide-binding</keyword>
<evidence type="ECO:0000256" key="4">
    <source>
        <dbReference type="ARBA" id="ARBA00022519"/>
    </source>
</evidence>
<dbReference type="PROSITE" id="PS00211">
    <property type="entry name" value="ABC_TRANSPORTER_1"/>
    <property type="match status" value="1"/>
</dbReference>
<evidence type="ECO:0000256" key="2">
    <source>
        <dbReference type="ARBA" id="ARBA00022448"/>
    </source>
</evidence>
<keyword evidence="4" id="KW-0997">Cell inner membrane</keyword>
<evidence type="ECO:0000256" key="9">
    <source>
        <dbReference type="ARBA" id="ARBA00023136"/>
    </source>
</evidence>
<dbReference type="InterPro" id="IPR003439">
    <property type="entry name" value="ABC_transporter-like_ATP-bd"/>
</dbReference>
<evidence type="ECO:0000256" key="5">
    <source>
        <dbReference type="ARBA" id="ARBA00022592"/>
    </source>
</evidence>
<keyword evidence="5" id="KW-0592">Phosphate transport</keyword>
<dbReference type="GO" id="GO:0016887">
    <property type="term" value="F:ATP hydrolysis activity"/>
    <property type="evidence" value="ECO:0007669"/>
    <property type="project" value="InterPro"/>
</dbReference>
<dbReference type="PROSITE" id="PS50893">
    <property type="entry name" value="ABC_TRANSPORTER_2"/>
    <property type="match status" value="1"/>
</dbReference>
<evidence type="ECO:0000259" key="10">
    <source>
        <dbReference type="PROSITE" id="PS50893"/>
    </source>
</evidence>
<dbReference type="Gene3D" id="3.40.50.300">
    <property type="entry name" value="P-loop containing nucleotide triphosphate hydrolases"/>
    <property type="match status" value="1"/>
</dbReference>
<dbReference type="PANTHER" id="PTHR43423:SF12">
    <property type="entry name" value="IRON EXPORT ATP-BINDING PROTEIN FETA-RELATED"/>
    <property type="match status" value="1"/>
</dbReference>
<dbReference type="AlphaFoldDB" id="A0A0R1H7D0"/>
<dbReference type="GO" id="GO:0005524">
    <property type="term" value="F:ATP binding"/>
    <property type="evidence" value="ECO:0007669"/>
    <property type="project" value="UniProtKB-KW"/>
</dbReference>
<name>A0A0R1H7D0_9LACO</name>
<keyword evidence="7" id="KW-0067">ATP-binding</keyword>
<evidence type="ECO:0000256" key="7">
    <source>
        <dbReference type="ARBA" id="ARBA00022840"/>
    </source>
</evidence>
<sequence>MMMIITHKGGGVLTPIFELKQVGYKVDDQQILQQIDLTIQPGEFVTLAGPSGSGKSTLLRVLATLLTPTSGELWYNGQAQASYDKITYRREVSYCFQQPSLFGETVRDNLAFPFDIRKQAFDDTKATEALESVDLTASMLTKAITSLSGGEKQRVALIRNLLFPPKVLLLDEITTGLDGTTKAIVHRLINTMNQRGITVISVTHDEGEIAAASRLLQVVAGRLEVSADAK</sequence>
<dbReference type="GO" id="GO:0005886">
    <property type="term" value="C:plasma membrane"/>
    <property type="evidence" value="ECO:0007669"/>
    <property type="project" value="UniProtKB-SubCell"/>
</dbReference>
<dbReference type="GO" id="GO:0006817">
    <property type="term" value="P:phosphate ion transport"/>
    <property type="evidence" value="ECO:0007669"/>
    <property type="project" value="UniProtKB-KW"/>
</dbReference>
<keyword evidence="12" id="KW-1185">Reference proteome</keyword>